<dbReference type="SMART" id="SM00644">
    <property type="entry name" value="Ami_2"/>
    <property type="match status" value="1"/>
</dbReference>
<dbReference type="InterPro" id="IPR006619">
    <property type="entry name" value="PGRP_domain_met/bac"/>
</dbReference>
<dbReference type="GO" id="GO:0008270">
    <property type="term" value="F:zinc ion binding"/>
    <property type="evidence" value="ECO:0007669"/>
    <property type="project" value="InterPro"/>
</dbReference>
<evidence type="ECO:0000256" key="4">
    <source>
        <dbReference type="ARBA" id="ARBA00022729"/>
    </source>
</evidence>
<dbReference type="PANTHER" id="PTHR11022">
    <property type="entry name" value="PEPTIDOGLYCAN RECOGNITION PROTEIN"/>
    <property type="match status" value="1"/>
</dbReference>
<sequence length="446" mass="51451">MWWHSCVLFLFLKWSLINADCDVIDKKEWNGVNPHCAVYVPRPVNLVIIVHTDTPWCSTTEQCKTSIKKIQTDTINSNKFYDVGYSFMIGGDGKVYEGVGWIHVGFHTIGYDRSAIGIAFVGNYNKDAPTAQQMEALNGLLACGVKLGHLTPDYRIITHRQLILSDSPGKSLYNEIRKRPQWIENIDKISEARSLIITGYAVELGFYDTKTGLLNISGIDNRIYEAVGNRDYNNAVDLSMILEKFGTDKELTDVVNKLLYDRVSTTLEYAYKLWDYGGQKIVLKHFPVEFQMILNGESFQIENTMDTQALKTDASLDNDGDRNIWGDSRERSTNRMKWKMFPIWEENKLYFKIFNTGHQMYMKMGVKEDDIGDRNVYASSSSDTYRHQWYLHPLKHNNEVLFLIYNREYGHVLKLARAVDDLGDRLLWGQKESSGDPDILGWRIFH</sequence>
<feature type="chain" id="PRO_5038276552" description="Peptidoglycan recognition protein" evidence="7">
    <location>
        <begin position="20"/>
        <end position="446"/>
    </location>
</feature>
<dbReference type="InterPro" id="IPR002502">
    <property type="entry name" value="Amidase_domain"/>
</dbReference>
<dbReference type="PANTHER" id="PTHR11022:SF41">
    <property type="entry name" value="PEPTIDOGLYCAN-RECOGNITION PROTEIN LC-RELATED"/>
    <property type="match status" value="1"/>
</dbReference>
<gene>
    <name evidence="10" type="ORF">O3G_MSEX011090</name>
</gene>
<dbReference type="GO" id="GO:0045087">
    <property type="term" value="P:innate immune response"/>
    <property type="evidence" value="ECO:0007669"/>
    <property type="project" value="UniProtKB-KW"/>
</dbReference>
<keyword evidence="4 7" id="KW-0732">Signal</keyword>
<evidence type="ECO:0000256" key="2">
    <source>
        <dbReference type="ARBA" id="ARBA00011245"/>
    </source>
</evidence>
<evidence type="ECO:0000256" key="7">
    <source>
        <dbReference type="SAM" id="SignalP"/>
    </source>
</evidence>
<dbReference type="FunFam" id="3.40.80.10:FF:000001">
    <property type="entry name" value="Peptidoglycan recognition protein 1"/>
    <property type="match status" value="1"/>
</dbReference>
<comment type="caution">
    <text evidence="10">The sequence shown here is derived from an EMBL/GenBank/DDBJ whole genome shotgun (WGS) entry which is preliminary data.</text>
</comment>
<keyword evidence="3" id="KW-0399">Innate immunity</keyword>
<dbReference type="OrthoDB" id="10001926at2759"/>
<dbReference type="SMART" id="SM00701">
    <property type="entry name" value="PGRP"/>
    <property type="match status" value="1"/>
</dbReference>
<proteinExistence type="inferred from homology"/>
<evidence type="ECO:0000256" key="5">
    <source>
        <dbReference type="ARBA" id="ARBA00022859"/>
    </source>
</evidence>
<evidence type="ECO:0000256" key="1">
    <source>
        <dbReference type="ARBA" id="ARBA00007553"/>
    </source>
</evidence>
<evidence type="ECO:0000256" key="6">
    <source>
        <dbReference type="ARBA" id="ARBA00069708"/>
    </source>
</evidence>
<feature type="domain" description="Peptidoglycan recognition protein family" evidence="9">
    <location>
        <begin position="21"/>
        <end position="163"/>
    </location>
</feature>
<reference evidence="10" key="2">
    <citation type="submission" date="2020-12" db="EMBL/GenBank/DDBJ databases">
        <authorList>
            <person name="Kanost M."/>
        </authorList>
    </citation>
    <scope>NUCLEOTIDE SEQUENCE</scope>
</reference>
<comment type="subunit">
    <text evidence="2">Monomer.</text>
</comment>
<evidence type="ECO:0000313" key="11">
    <source>
        <dbReference type="Proteomes" id="UP000791440"/>
    </source>
</evidence>
<dbReference type="InterPro" id="IPR004943">
    <property type="entry name" value="Lipoprotein_11"/>
</dbReference>
<dbReference type="Gene3D" id="2.80.10.50">
    <property type="match status" value="1"/>
</dbReference>
<dbReference type="GO" id="GO:0009253">
    <property type="term" value="P:peptidoglycan catabolic process"/>
    <property type="evidence" value="ECO:0007669"/>
    <property type="project" value="InterPro"/>
</dbReference>
<dbReference type="GO" id="GO:0005576">
    <property type="term" value="C:extracellular region"/>
    <property type="evidence" value="ECO:0007669"/>
    <property type="project" value="InterPro"/>
</dbReference>
<dbReference type="InterPro" id="IPR042046">
    <property type="entry name" value="Lipoprotein_11_N"/>
</dbReference>
<organism evidence="10 11">
    <name type="scientific">Manduca sexta</name>
    <name type="common">Tobacco hawkmoth</name>
    <name type="synonym">Tobacco hornworm</name>
    <dbReference type="NCBI Taxonomy" id="7130"/>
    <lineage>
        <taxon>Eukaryota</taxon>
        <taxon>Metazoa</taxon>
        <taxon>Ecdysozoa</taxon>
        <taxon>Arthropoda</taxon>
        <taxon>Hexapoda</taxon>
        <taxon>Insecta</taxon>
        <taxon>Pterygota</taxon>
        <taxon>Neoptera</taxon>
        <taxon>Endopterygota</taxon>
        <taxon>Lepidoptera</taxon>
        <taxon>Glossata</taxon>
        <taxon>Ditrysia</taxon>
        <taxon>Bombycoidea</taxon>
        <taxon>Sphingidae</taxon>
        <taxon>Sphinginae</taxon>
        <taxon>Sphingini</taxon>
        <taxon>Manduca</taxon>
    </lineage>
</organism>
<protein>
    <recommendedName>
        <fullName evidence="6">Peptidoglycan recognition protein</fullName>
    </recommendedName>
</protein>
<dbReference type="Pfam" id="PF03260">
    <property type="entry name" value="Lipoprotein_11"/>
    <property type="match status" value="1"/>
</dbReference>
<evidence type="ECO:0000256" key="3">
    <source>
        <dbReference type="ARBA" id="ARBA00022588"/>
    </source>
</evidence>
<dbReference type="AlphaFoldDB" id="A0A921ZIW8"/>
<accession>A0A921ZIW8</accession>
<keyword evidence="5" id="KW-0391">Immunity</keyword>
<evidence type="ECO:0000313" key="10">
    <source>
        <dbReference type="EMBL" id="KAG6458848.1"/>
    </source>
</evidence>
<dbReference type="Gene3D" id="3.40.80.10">
    <property type="entry name" value="Peptidoglycan recognition protein-like"/>
    <property type="match status" value="1"/>
</dbReference>
<dbReference type="Gene3D" id="1.10.10.2400">
    <property type="entry name" value="Lepidopteran low molecular weight (30 kD) lipoprotein, N-terminal domain"/>
    <property type="match status" value="1"/>
</dbReference>
<name>A0A921ZIW8_MANSE</name>
<evidence type="ECO:0000259" key="8">
    <source>
        <dbReference type="SMART" id="SM00644"/>
    </source>
</evidence>
<dbReference type="GO" id="GO:0008745">
    <property type="term" value="F:N-acetylmuramoyl-L-alanine amidase activity"/>
    <property type="evidence" value="ECO:0007669"/>
    <property type="project" value="InterPro"/>
</dbReference>
<dbReference type="Proteomes" id="UP000791440">
    <property type="component" value="Unassembled WGS sequence"/>
</dbReference>
<reference evidence="10" key="1">
    <citation type="journal article" date="2016" name="Insect Biochem. Mol. Biol.">
        <title>Multifaceted biological insights from a draft genome sequence of the tobacco hornworm moth, Manduca sexta.</title>
        <authorList>
            <person name="Kanost M.R."/>
            <person name="Arrese E.L."/>
            <person name="Cao X."/>
            <person name="Chen Y.R."/>
            <person name="Chellapilla S."/>
            <person name="Goldsmith M.R."/>
            <person name="Grosse-Wilde E."/>
            <person name="Heckel D.G."/>
            <person name="Herndon N."/>
            <person name="Jiang H."/>
            <person name="Papanicolaou A."/>
            <person name="Qu J."/>
            <person name="Soulages J.L."/>
            <person name="Vogel H."/>
            <person name="Walters J."/>
            <person name="Waterhouse R.M."/>
            <person name="Ahn S.J."/>
            <person name="Almeida F.C."/>
            <person name="An C."/>
            <person name="Aqrawi P."/>
            <person name="Bretschneider A."/>
            <person name="Bryant W.B."/>
            <person name="Bucks S."/>
            <person name="Chao H."/>
            <person name="Chevignon G."/>
            <person name="Christen J.M."/>
            <person name="Clarke D.F."/>
            <person name="Dittmer N.T."/>
            <person name="Ferguson L.C.F."/>
            <person name="Garavelou S."/>
            <person name="Gordon K.H.J."/>
            <person name="Gunaratna R.T."/>
            <person name="Han Y."/>
            <person name="Hauser F."/>
            <person name="He Y."/>
            <person name="Heidel-Fischer H."/>
            <person name="Hirsh A."/>
            <person name="Hu Y."/>
            <person name="Jiang H."/>
            <person name="Kalra D."/>
            <person name="Klinner C."/>
            <person name="Konig C."/>
            <person name="Kovar C."/>
            <person name="Kroll A.R."/>
            <person name="Kuwar S.S."/>
            <person name="Lee S.L."/>
            <person name="Lehman R."/>
            <person name="Li K."/>
            <person name="Li Z."/>
            <person name="Liang H."/>
            <person name="Lovelace S."/>
            <person name="Lu Z."/>
            <person name="Mansfield J.H."/>
            <person name="McCulloch K.J."/>
            <person name="Mathew T."/>
            <person name="Morton B."/>
            <person name="Muzny D.M."/>
            <person name="Neunemann D."/>
            <person name="Ongeri F."/>
            <person name="Pauchet Y."/>
            <person name="Pu L.L."/>
            <person name="Pyrousis I."/>
            <person name="Rao X.J."/>
            <person name="Redding A."/>
            <person name="Roesel C."/>
            <person name="Sanchez-Gracia A."/>
            <person name="Schaack S."/>
            <person name="Shukla A."/>
            <person name="Tetreau G."/>
            <person name="Wang Y."/>
            <person name="Xiong G.H."/>
            <person name="Traut W."/>
            <person name="Walsh T.K."/>
            <person name="Worley K.C."/>
            <person name="Wu D."/>
            <person name="Wu W."/>
            <person name="Wu Y.Q."/>
            <person name="Zhang X."/>
            <person name="Zou Z."/>
            <person name="Zucker H."/>
            <person name="Briscoe A.D."/>
            <person name="Burmester T."/>
            <person name="Clem R.J."/>
            <person name="Feyereisen R."/>
            <person name="Grimmelikhuijzen C.J.P."/>
            <person name="Hamodrakas S.J."/>
            <person name="Hansson B.S."/>
            <person name="Huguet E."/>
            <person name="Jermiin L.S."/>
            <person name="Lan Q."/>
            <person name="Lehman H.K."/>
            <person name="Lorenzen M."/>
            <person name="Merzendorfer H."/>
            <person name="Michalopoulos I."/>
            <person name="Morton D.B."/>
            <person name="Muthukrishnan S."/>
            <person name="Oakeshott J.G."/>
            <person name="Palmer W."/>
            <person name="Park Y."/>
            <person name="Passarelli A.L."/>
            <person name="Rozas J."/>
            <person name="Schwartz L.M."/>
            <person name="Smith W."/>
            <person name="Southgate A."/>
            <person name="Vilcinskas A."/>
            <person name="Vogt R."/>
            <person name="Wang P."/>
            <person name="Werren J."/>
            <person name="Yu X.Q."/>
            <person name="Zhou J.J."/>
            <person name="Brown S.J."/>
            <person name="Scherer S.E."/>
            <person name="Richards S."/>
            <person name="Blissard G.W."/>
        </authorList>
    </citation>
    <scope>NUCLEOTIDE SEQUENCE</scope>
</reference>
<dbReference type="EMBL" id="JH668598">
    <property type="protein sequence ID" value="KAG6458848.1"/>
    <property type="molecule type" value="Genomic_DNA"/>
</dbReference>
<dbReference type="SUPFAM" id="SSF55846">
    <property type="entry name" value="N-acetylmuramoyl-L-alanine amidase-like"/>
    <property type="match status" value="1"/>
</dbReference>
<dbReference type="Pfam" id="PF01510">
    <property type="entry name" value="Amidase_2"/>
    <property type="match status" value="1"/>
</dbReference>
<feature type="domain" description="N-acetylmuramoyl-L-alanine amidase" evidence="8">
    <location>
        <begin position="32"/>
        <end position="169"/>
    </location>
</feature>
<dbReference type="CDD" id="cd06583">
    <property type="entry name" value="PGRP"/>
    <property type="match status" value="1"/>
</dbReference>
<dbReference type="InterPro" id="IPR015510">
    <property type="entry name" value="PGRP"/>
</dbReference>
<dbReference type="InterPro" id="IPR036505">
    <property type="entry name" value="Amidase/PGRP_sf"/>
</dbReference>
<comment type="similarity">
    <text evidence="1">Belongs to the N-acetylmuramoyl-L-alanine amidase 2 family.</text>
</comment>
<dbReference type="EMBL" id="JH668598">
    <property type="protein sequence ID" value="KAG6458849.1"/>
    <property type="molecule type" value="Genomic_DNA"/>
</dbReference>
<keyword evidence="11" id="KW-1185">Reference proteome</keyword>
<evidence type="ECO:0000259" key="9">
    <source>
        <dbReference type="SMART" id="SM00701"/>
    </source>
</evidence>
<feature type="signal peptide" evidence="7">
    <location>
        <begin position="1"/>
        <end position="19"/>
    </location>
</feature>